<reference evidence="2 3" key="1">
    <citation type="journal article" date="2019" name="Sci. Rep.">
        <title>Orb-weaving spider Araneus ventricosus genome elucidates the spidroin gene catalogue.</title>
        <authorList>
            <person name="Kono N."/>
            <person name="Nakamura H."/>
            <person name="Ohtoshi R."/>
            <person name="Moran D.A.P."/>
            <person name="Shinohara A."/>
            <person name="Yoshida Y."/>
            <person name="Fujiwara M."/>
            <person name="Mori M."/>
            <person name="Tomita M."/>
            <person name="Arakawa K."/>
        </authorList>
    </citation>
    <scope>NUCLEOTIDE SEQUENCE [LARGE SCALE GENOMIC DNA]</scope>
</reference>
<dbReference type="SUPFAM" id="SSF52540">
    <property type="entry name" value="P-loop containing nucleoside triphosphate hydrolases"/>
    <property type="match status" value="1"/>
</dbReference>
<gene>
    <name evidence="2" type="ORF">AVEN_27229_1</name>
</gene>
<organism evidence="2 3">
    <name type="scientific">Araneus ventricosus</name>
    <name type="common">Orbweaver spider</name>
    <name type="synonym">Epeira ventricosa</name>
    <dbReference type="NCBI Taxonomy" id="182803"/>
    <lineage>
        <taxon>Eukaryota</taxon>
        <taxon>Metazoa</taxon>
        <taxon>Ecdysozoa</taxon>
        <taxon>Arthropoda</taxon>
        <taxon>Chelicerata</taxon>
        <taxon>Arachnida</taxon>
        <taxon>Araneae</taxon>
        <taxon>Araneomorphae</taxon>
        <taxon>Entelegynae</taxon>
        <taxon>Araneoidea</taxon>
        <taxon>Araneidae</taxon>
        <taxon>Araneus</taxon>
    </lineage>
</organism>
<accession>A0A4Y2C9Y3</accession>
<sequence length="248" mass="28616">MQIIGRIVRTQQELKEAVFRNVAQHFIDYLWLRQRAILSPKNEDVSVLNKQLLQEFFGSVQIYKYIDTTCDINEVVNYPTKFLKTLESPGVPSHTLELKIEKPIILLRNLHPPSLCNGTRICIMKMMPRIIAATIMTGHAAVESVFIPRIPITTSDFPFQFKPLLFPVRLSFAMTINKAQEISLKVVGLDLLKPFFSHGQLYVVVQEFEKPTICTFYLETEEQRIFCISKLYNETFQARKDNICAVNS</sequence>
<evidence type="ECO:0000313" key="2">
    <source>
        <dbReference type="EMBL" id="GBM01129.1"/>
    </source>
</evidence>
<dbReference type="PANTHER" id="PTHR10492:SF57">
    <property type="entry name" value="ATP-DEPENDENT DNA HELICASE"/>
    <property type="match status" value="1"/>
</dbReference>
<dbReference type="AlphaFoldDB" id="A0A4Y2C9Y3"/>
<evidence type="ECO:0000259" key="1">
    <source>
        <dbReference type="Pfam" id="PF21530"/>
    </source>
</evidence>
<name>A0A4Y2C9Y3_ARAVE</name>
<dbReference type="OrthoDB" id="272985at2759"/>
<feature type="domain" description="DNA helicase Pif1-like 2B" evidence="1">
    <location>
        <begin position="81"/>
        <end position="125"/>
    </location>
</feature>
<dbReference type="Proteomes" id="UP000499080">
    <property type="component" value="Unassembled WGS sequence"/>
</dbReference>
<dbReference type="PANTHER" id="PTHR10492">
    <property type="match status" value="1"/>
</dbReference>
<dbReference type="InterPro" id="IPR049163">
    <property type="entry name" value="Pif1-like_2B_dom"/>
</dbReference>
<dbReference type="EMBL" id="BGPR01000165">
    <property type="protein sequence ID" value="GBM01129.1"/>
    <property type="molecule type" value="Genomic_DNA"/>
</dbReference>
<dbReference type="Pfam" id="PF21530">
    <property type="entry name" value="Pif1_2B_dom"/>
    <property type="match status" value="1"/>
</dbReference>
<comment type="caution">
    <text evidence="2">The sequence shown here is derived from an EMBL/GenBank/DDBJ whole genome shotgun (WGS) entry which is preliminary data.</text>
</comment>
<protein>
    <recommendedName>
        <fullName evidence="1">DNA helicase Pif1-like 2B domain-containing protein</fullName>
    </recommendedName>
</protein>
<evidence type="ECO:0000313" key="3">
    <source>
        <dbReference type="Proteomes" id="UP000499080"/>
    </source>
</evidence>
<dbReference type="InterPro" id="IPR027417">
    <property type="entry name" value="P-loop_NTPase"/>
</dbReference>
<proteinExistence type="predicted"/>
<keyword evidence="3" id="KW-1185">Reference proteome</keyword>